<protein>
    <recommendedName>
        <fullName evidence="7">Ribosomal RNA small subunit methyltransferase H</fullName>
        <ecNumber evidence="7">2.1.1.199</ecNumber>
    </recommendedName>
    <alternativeName>
        <fullName evidence="7">16S rRNA m(4)C1402 methyltransferase</fullName>
    </alternativeName>
    <alternativeName>
        <fullName evidence="7">rRNA (cytosine-N(4)-)-methyltransferase RsmH</fullName>
    </alternativeName>
</protein>
<feature type="binding site" evidence="7">
    <location>
        <begin position="39"/>
        <end position="41"/>
    </location>
    <ligand>
        <name>S-adenosyl-L-methionine</name>
        <dbReference type="ChEBI" id="CHEBI:59789"/>
    </ligand>
</feature>
<reference evidence="8 9" key="1">
    <citation type="journal article" date="2013" name="J. Mol. Microbiol. Biotechnol.">
        <title>Analysis of the Complete Genomes of Acholeplasma brassicae , A. palmae and A. laidlawii and Their Comparison to the Obligate Parasites from ' Candidatus Phytoplasma'.</title>
        <authorList>
            <person name="Kube M."/>
            <person name="Siewert C."/>
            <person name="Migdoll A.M."/>
            <person name="Duduk B."/>
            <person name="Holz S."/>
            <person name="Rabus R."/>
            <person name="Seemuller E."/>
            <person name="Mitrovic J."/>
            <person name="Muller I."/>
            <person name="Buttner C."/>
            <person name="Reinhardt R."/>
        </authorList>
    </citation>
    <scope>NUCLEOTIDE SEQUENCE [LARGE SCALE GENOMIC DNA]</scope>
    <source>
        <strain evidence="8 9">J233</strain>
    </source>
</reference>
<feature type="binding site" evidence="7">
    <location>
        <position position="58"/>
    </location>
    <ligand>
        <name>S-adenosyl-L-methionine</name>
        <dbReference type="ChEBI" id="CHEBI:59789"/>
    </ligand>
</feature>
<dbReference type="SUPFAM" id="SSF81799">
    <property type="entry name" value="Putative methyltransferase TM0872, insert domain"/>
    <property type="match status" value="1"/>
</dbReference>
<dbReference type="STRING" id="1318466.BN85409850"/>
<comment type="similarity">
    <text evidence="1 7">Belongs to the methyltransferase superfamily. RsmH family.</text>
</comment>
<comment type="subcellular location">
    <subcellularLocation>
        <location evidence="7">Cytoplasm</location>
    </subcellularLocation>
</comment>
<dbReference type="Proteomes" id="UP000032740">
    <property type="component" value="Chromosome"/>
</dbReference>
<dbReference type="SUPFAM" id="SSF53335">
    <property type="entry name" value="S-adenosyl-L-methionine-dependent methyltransferases"/>
    <property type="match status" value="1"/>
</dbReference>
<dbReference type="InterPro" id="IPR023397">
    <property type="entry name" value="SAM-dep_MeTrfase_MraW_recog"/>
</dbReference>
<dbReference type="EC" id="2.1.1.199" evidence="7"/>
<dbReference type="Gene3D" id="1.10.150.170">
    <property type="entry name" value="Putative methyltransferase TM0872, insert domain"/>
    <property type="match status" value="1"/>
</dbReference>
<keyword evidence="2 7" id="KW-0963">Cytoplasm</keyword>
<dbReference type="InterPro" id="IPR002903">
    <property type="entry name" value="RsmH"/>
</dbReference>
<evidence type="ECO:0000256" key="7">
    <source>
        <dbReference type="HAMAP-Rule" id="MF_01007"/>
    </source>
</evidence>
<evidence type="ECO:0000256" key="3">
    <source>
        <dbReference type="ARBA" id="ARBA00022552"/>
    </source>
</evidence>
<keyword evidence="5 7" id="KW-0808">Transferase</keyword>
<evidence type="ECO:0000313" key="8">
    <source>
        <dbReference type="EMBL" id="CCV64562.1"/>
    </source>
</evidence>
<dbReference type="GO" id="GO:0070475">
    <property type="term" value="P:rRNA base methylation"/>
    <property type="evidence" value="ECO:0007669"/>
    <property type="project" value="UniProtKB-UniRule"/>
</dbReference>
<dbReference type="HOGENOM" id="CLU_038422_2_0_14"/>
<dbReference type="GO" id="GO:0071424">
    <property type="term" value="F:rRNA (cytosine-N4-)-methyltransferase activity"/>
    <property type="evidence" value="ECO:0007669"/>
    <property type="project" value="UniProtKB-UniRule"/>
</dbReference>
<keyword evidence="4 7" id="KW-0489">Methyltransferase</keyword>
<keyword evidence="3 7" id="KW-0698">rRNA processing</keyword>
<dbReference type="OrthoDB" id="9806637at2"/>
<evidence type="ECO:0000313" key="9">
    <source>
        <dbReference type="Proteomes" id="UP000032740"/>
    </source>
</evidence>
<dbReference type="AlphaFoldDB" id="U4KL96"/>
<dbReference type="EMBL" id="FO681347">
    <property type="protein sequence ID" value="CCV64562.1"/>
    <property type="molecule type" value="Genomic_DNA"/>
</dbReference>
<dbReference type="HAMAP" id="MF_01007">
    <property type="entry name" value="16SrRNA_methyltr_H"/>
    <property type="match status" value="1"/>
</dbReference>
<keyword evidence="9" id="KW-1185">Reference proteome</keyword>
<keyword evidence="6 7" id="KW-0949">S-adenosyl-L-methionine</keyword>
<proteinExistence type="inferred from homology"/>
<feature type="binding site" evidence="7">
    <location>
        <position position="84"/>
    </location>
    <ligand>
        <name>S-adenosyl-L-methionine</name>
        <dbReference type="ChEBI" id="CHEBI:59789"/>
    </ligand>
</feature>
<dbReference type="InterPro" id="IPR029063">
    <property type="entry name" value="SAM-dependent_MTases_sf"/>
</dbReference>
<name>U4KL96_ALTPJ</name>
<dbReference type="KEGG" id="apal:BN85409850"/>
<gene>
    <name evidence="7 8" type="primary">rsmH</name>
    <name evidence="8" type="ORF">BN85409850</name>
</gene>
<dbReference type="Pfam" id="PF01795">
    <property type="entry name" value="Methyltransf_5"/>
    <property type="match status" value="1"/>
</dbReference>
<evidence type="ECO:0000256" key="2">
    <source>
        <dbReference type="ARBA" id="ARBA00022490"/>
    </source>
</evidence>
<dbReference type="GO" id="GO:0005737">
    <property type="term" value="C:cytoplasm"/>
    <property type="evidence" value="ECO:0007669"/>
    <property type="project" value="UniProtKB-SubCell"/>
</dbReference>
<evidence type="ECO:0000256" key="1">
    <source>
        <dbReference type="ARBA" id="ARBA00010396"/>
    </source>
</evidence>
<dbReference type="Gene3D" id="3.40.50.150">
    <property type="entry name" value="Vaccinia Virus protein VP39"/>
    <property type="match status" value="1"/>
</dbReference>
<feature type="binding site" evidence="7">
    <location>
        <position position="105"/>
    </location>
    <ligand>
        <name>S-adenosyl-L-methionine</name>
        <dbReference type="ChEBI" id="CHEBI:59789"/>
    </ligand>
</feature>
<evidence type="ECO:0000256" key="5">
    <source>
        <dbReference type="ARBA" id="ARBA00022679"/>
    </source>
</evidence>
<dbReference type="PANTHER" id="PTHR11265">
    <property type="entry name" value="S-ADENOSYL-METHYLTRANSFERASE MRAW"/>
    <property type="match status" value="1"/>
</dbReference>
<dbReference type="PIRSF" id="PIRSF004486">
    <property type="entry name" value="MraW"/>
    <property type="match status" value="1"/>
</dbReference>
<evidence type="ECO:0000256" key="6">
    <source>
        <dbReference type="ARBA" id="ARBA00022691"/>
    </source>
</evidence>
<dbReference type="PANTHER" id="PTHR11265:SF0">
    <property type="entry name" value="12S RRNA N4-METHYLCYTIDINE METHYLTRANSFERASE"/>
    <property type="match status" value="1"/>
</dbReference>
<accession>U4KL96</accession>
<sequence length="307" mass="35132">MKALGDIMLKHITVLKKETVDGLNIKKNGIYVDATLGGGGHSEAILEQLDSGFLYAFDQDLYAIKRASERLAKYSNFKIIHSNFAYLKEKLNEEGITKIDGILFDLGLSSFQIDDSDRGFSYLVDKPLDMRMNQQQRITAKEIVNTYEFEQLRDIFFIYGEEKNASKIASEIIKRRPLETTFDLVAITDKYNFKQKGHSAKRVFQALRIEVNQELEVLKDALVQSMELLNVGGRMALISFHSLEDRIVKHFFKEYSEIKIPKGLPIISNEVAPLKLITRKAILPTEEELLENKRSHSAKLRVAEKNK</sequence>
<organism evidence="8 9">
    <name type="scientific">Alteracholeplasma palmae (strain ATCC 49389 / J233)</name>
    <name type="common">Acholeplasma palmae</name>
    <dbReference type="NCBI Taxonomy" id="1318466"/>
    <lineage>
        <taxon>Bacteria</taxon>
        <taxon>Bacillati</taxon>
        <taxon>Mycoplasmatota</taxon>
        <taxon>Mollicutes</taxon>
        <taxon>Acholeplasmatales</taxon>
        <taxon>Acholeplasmataceae</taxon>
        <taxon>Acholeplasma</taxon>
    </lineage>
</organism>
<comment type="function">
    <text evidence="7">Specifically methylates the N4 position of cytidine in position 1402 (C1402) of 16S rRNA.</text>
</comment>
<dbReference type="NCBIfam" id="TIGR00006">
    <property type="entry name" value="16S rRNA (cytosine(1402)-N(4))-methyltransferase RsmH"/>
    <property type="match status" value="1"/>
</dbReference>
<feature type="binding site" evidence="7">
    <location>
        <position position="112"/>
    </location>
    <ligand>
        <name>S-adenosyl-L-methionine</name>
        <dbReference type="ChEBI" id="CHEBI:59789"/>
    </ligand>
</feature>
<evidence type="ECO:0000256" key="4">
    <source>
        <dbReference type="ARBA" id="ARBA00022603"/>
    </source>
</evidence>
<comment type="catalytic activity">
    <reaction evidence="7">
        <text>cytidine(1402) in 16S rRNA + S-adenosyl-L-methionine = N(4)-methylcytidine(1402) in 16S rRNA + S-adenosyl-L-homocysteine + H(+)</text>
        <dbReference type="Rhea" id="RHEA:42928"/>
        <dbReference type="Rhea" id="RHEA-COMP:10286"/>
        <dbReference type="Rhea" id="RHEA-COMP:10287"/>
        <dbReference type="ChEBI" id="CHEBI:15378"/>
        <dbReference type="ChEBI" id="CHEBI:57856"/>
        <dbReference type="ChEBI" id="CHEBI:59789"/>
        <dbReference type="ChEBI" id="CHEBI:74506"/>
        <dbReference type="ChEBI" id="CHEBI:82748"/>
        <dbReference type="EC" id="2.1.1.199"/>
    </reaction>
</comment>